<dbReference type="RefSeq" id="WP_116756452.1">
    <property type="nucleotide sequence ID" value="NZ_JBHUEX010000001.1"/>
</dbReference>
<comment type="caution">
    <text evidence="6">The sequence shown here is derived from an EMBL/GenBank/DDBJ whole genome shotgun (WGS) entry which is preliminary data.</text>
</comment>
<evidence type="ECO:0000256" key="2">
    <source>
        <dbReference type="ARBA" id="ARBA00022801"/>
    </source>
</evidence>
<dbReference type="InterPro" id="IPR006035">
    <property type="entry name" value="Ureohydrolase"/>
</dbReference>
<dbReference type="PANTHER" id="PTHR43782">
    <property type="entry name" value="ARGINASE"/>
    <property type="match status" value="1"/>
</dbReference>
<gene>
    <name evidence="6" type="ORF">DDQ50_09200</name>
</gene>
<dbReference type="Gene3D" id="3.40.800.10">
    <property type="entry name" value="Ureohydrolase domain"/>
    <property type="match status" value="1"/>
</dbReference>
<dbReference type="GO" id="GO:0005829">
    <property type="term" value="C:cytosol"/>
    <property type="evidence" value="ECO:0007669"/>
    <property type="project" value="TreeGrafter"/>
</dbReference>
<dbReference type="GO" id="GO:0004053">
    <property type="term" value="F:arginase activity"/>
    <property type="evidence" value="ECO:0007669"/>
    <property type="project" value="TreeGrafter"/>
</dbReference>
<evidence type="ECO:0000313" key="6">
    <source>
        <dbReference type="EMBL" id="PVZ93938.1"/>
    </source>
</evidence>
<protein>
    <submittedName>
        <fullName evidence="6">Arginase</fullName>
    </submittedName>
</protein>
<keyword evidence="7" id="KW-1185">Reference proteome</keyword>
<keyword evidence="2" id="KW-0378">Hydrolase</keyword>
<dbReference type="InterPro" id="IPR023696">
    <property type="entry name" value="Ureohydrolase_dom_sf"/>
</dbReference>
<dbReference type="GO" id="GO:0030145">
    <property type="term" value="F:manganese ion binding"/>
    <property type="evidence" value="ECO:0007669"/>
    <property type="project" value="TreeGrafter"/>
</dbReference>
<dbReference type="PRINTS" id="PR00116">
    <property type="entry name" value="ARGINASE"/>
</dbReference>
<evidence type="ECO:0000313" key="7">
    <source>
        <dbReference type="Proteomes" id="UP000244893"/>
    </source>
</evidence>
<evidence type="ECO:0000256" key="1">
    <source>
        <dbReference type="ARBA" id="ARBA00022723"/>
    </source>
</evidence>
<dbReference type="OrthoDB" id="7331788at2"/>
<dbReference type="PANTHER" id="PTHR43782:SF3">
    <property type="entry name" value="ARGINASE"/>
    <property type="match status" value="1"/>
</dbReference>
<dbReference type="SUPFAM" id="SSF52768">
    <property type="entry name" value="Arginase/deacetylase"/>
    <property type="match status" value="1"/>
</dbReference>
<comment type="similarity">
    <text evidence="4">Belongs to the arginase family.</text>
</comment>
<dbReference type="CDD" id="cd09999">
    <property type="entry name" value="Arginase-like_1"/>
    <property type="match status" value="1"/>
</dbReference>
<accession>A0A2V1HN24</accession>
<dbReference type="Pfam" id="PF00491">
    <property type="entry name" value="Arginase"/>
    <property type="match status" value="1"/>
</dbReference>
<feature type="region of interest" description="Disordered" evidence="5">
    <location>
        <begin position="33"/>
        <end position="52"/>
    </location>
</feature>
<proteinExistence type="inferred from homology"/>
<organism evidence="6 7">
    <name type="scientific">Amnibacterium flavum</name>
    <dbReference type="NCBI Taxonomy" id="2173173"/>
    <lineage>
        <taxon>Bacteria</taxon>
        <taxon>Bacillati</taxon>
        <taxon>Actinomycetota</taxon>
        <taxon>Actinomycetes</taxon>
        <taxon>Micrococcales</taxon>
        <taxon>Microbacteriaceae</taxon>
        <taxon>Amnibacterium</taxon>
    </lineage>
</organism>
<dbReference type="PROSITE" id="PS51409">
    <property type="entry name" value="ARGINASE_2"/>
    <property type="match status" value="1"/>
</dbReference>
<evidence type="ECO:0000256" key="3">
    <source>
        <dbReference type="ARBA" id="ARBA00023211"/>
    </source>
</evidence>
<evidence type="ECO:0000256" key="5">
    <source>
        <dbReference type="SAM" id="MobiDB-lite"/>
    </source>
</evidence>
<reference evidence="6 7" key="1">
    <citation type="submission" date="2018-05" db="EMBL/GenBank/DDBJ databases">
        <title>Amnibacterium sp. M8JJ-5, whole genome shotgun sequence.</title>
        <authorList>
            <person name="Tuo L."/>
        </authorList>
    </citation>
    <scope>NUCLEOTIDE SEQUENCE [LARGE SCALE GENOMIC DNA]</scope>
    <source>
        <strain evidence="6 7">M8JJ-5</strain>
    </source>
</reference>
<name>A0A2V1HN24_9MICO</name>
<keyword evidence="3" id="KW-0464">Manganese</keyword>
<dbReference type="EMBL" id="QEOP01000002">
    <property type="protein sequence ID" value="PVZ93938.1"/>
    <property type="molecule type" value="Genomic_DNA"/>
</dbReference>
<sequence length="277" mass="28330">MGWRFIVAPQWQGSGSSRAMRLIDGAEAIRGDLPSSRTTEIETPPEAGDSLGTEVGRLSAIVAVRDRLAAELAAVPAEDAPLLIGGDCGVEAAALDWAVTNSPDTCVLWFDAHADLNTPGSSPSSAFSGMVLRTALGDGEGVLVPEAPLRTDRVVLVGVRATDDAEAEYIAATPIASLGVDAATPETLIAAVEATGATSVYVHVDLDVLDPADIAGVASAEPFGLPLDSLLGLISGVRTRFPVTGGAIVGFAPESPVAAVEDLPSILRILSAITSQR</sequence>
<dbReference type="Proteomes" id="UP000244893">
    <property type="component" value="Unassembled WGS sequence"/>
</dbReference>
<keyword evidence="1" id="KW-0479">Metal-binding</keyword>
<evidence type="ECO:0000256" key="4">
    <source>
        <dbReference type="PROSITE-ProRule" id="PRU00742"/>
    </source>
</evidence>
<dbReference type="AlphaFoldDB" id="A0A2V1HN24"/>